<dbReference type="Proteomes" id="UP000030765">
    <property type="component" value="Unassembled WGS sequence"/>
</dbReference>
<evidence type="ECO:0000313" key="4">
    <source>
        <dbReference type="Proteomes" id="UP000030765"/>
    </source>
</evidence>
<proteinExistence type="predicted"/>
<dbReference type="AlphaFoldDB" id="A0A084WBN5"/>
<organism evidence="2">
    <name type="scientific">Anopheles sinensis</name>
    <name type="common">Mosquito</name>
    <dbReference type="NCBI Taxonomy" id="74873"/>
    <lineage>
        <taxon>Eukaryota</taxon>
        <taxon>Metazoa</taxon>
        <taxon>Ecdysozoa</taxon>
        <taxon>Arthropoda</taxon>
        <taxon>Hexapoda</taxon>
        <taxon>Insecta</taxon>
        <taxon>Pterygota</taxon>
        <taxon>Neoptera</taxon>
        <taxon>Endopterygota</taxon>
        <taxon>Diptera</taxon>
        <taxon>Nematocera</taxon>
        <taxon>Culicoidea</taxon>
        <taxon>Culicidae</taxon>
        <taxon>Anophelinae</taxon>
        <taxon>Anopheles</taxon>
    </lineage>
</organism>
<reference evidence="2 4" key="1">
    <citation type="journal article" date="2014" name="BMC Genomics">
        <title>Genome sequence of Anopheles sinensis provides insight into genetics basis of mosquito competence for malaria parasites.</title>
        <authorList>
            <person name="Zhou D."/>
            <person name="Zhang D."/>
            <person name="Ding G."/>
            <person name="Shi L."/>
            <person name="Hou Q."/>
            <person name="Ye Y."/>
            <person name="Xu Y."/>
            <person name="Zhou H."/>
            <person name="Xiong C."/>
            <person name="Li S."/>
            <person name="Yu J."/>
            <person name="Hong S."/>
            <person name="Yu X."/>
            <person name="Zou P."/>
            <person name="Chen C."/>
            <person name="Chang X."/>
            <person name="Wang W."/>
            <person name="Lv Y."/>
            <person name="Sun Y."/>
            <person name="Ma L."/>
            <person name="Shen B."/>
            <person name="Zhu C."/>
        </authorList>
    </citation>
    <scope>NUCLEOTIDE SEQUENCE [LARGE SCALE GENOMIC DNA]</scope>
</reference>
<dbReference type="EMBL" id="KE525332">
    <property type="protein sequence ID" value="KFB47629.1"/>
    <property type="molecule type" value="Genomic_DNA"/>
</dbReference>
<feature type="region of interest" description="Disordered" evidence="1">
    <location>
        <begin position="1"/>
        <end position="20"/>
    </location>
</feature>
<evidence type="ECO:0000313" key="3">
    <source>
        <dbReference type="EnsemblMetazoa" id="ASIC015747-PA"/>
    </source>
</evidence>
<reference evidence="3" key="2">
    <citation type="submission" date="2020-05" db="UniProtKB">
        <authorList>
            <consortium name="EnsemblMetazoa"/>
        </authorList>
    </citation>
    <scope>IDENTIFICATION</scope>
</reference>
<gene>
    <name evidence="2" type="ORF">ZHAS_00015747</name>
</gene>
<dbReference type="VEuPathDB" id="VectorBase:ASIC015747"/>
<name>A0A084WBN5_ANOSI</name>
<keyword evidence="4" id="KW-1185">Reference proteome</keyword>
<dbReference type="EMBL" id="ATLV01022385">
    <property type="status" value="NOT_ANNOTATED_CDS"/>
    <property type="molecule type" value="Genomic_DNA"/>
</dbReference>
<protein>
    <submittedName>
        <fullName evidence="2 3">Uncharacterized protein</fullName>
    </submittedName>
</protein>
<accession>A0A084WBN5</accession>
<dbReference type="EnsemblMetazoa" id="ASIC015747-RA">
    <property type="protein sequence ID" value="ASIC015747-PA"/>
    <property type="gene ID" value="ASIC015747"/>
</dbReference>
<evidence type="ECO:0000313" key="2">
    <source>
        <dbReference type="EMBL" id="KFB47629.1"/>
    </source>
</evidence>
<sequence length="51" mass="5435">MVPVSSEVRRKAARSSGLAVPENWPATTERRACGGVMSNANINKKRVVPVG</sequence>
<evidence type="ECO:0000256" key="1">
    <source>
        <dbReference type="SAM" id="MobiDB-lite"/>
    </source>
</evidence>